<evidence type="ECO:0000313" key="7">
    <source>
        <dbReference type="Ensembl" id="ENSPPAP00000012150.1"/>
    </source>
</evidence>
<evidence type="ECO:0000313" key="8">
    <source>
        <dbReference type="Proteomes" id="UP000240080"/>
    </source>
</evidence>
<dbReference type="CTD" id="167"/>
<dbReference type="InterPro" id="IPR003582">
    <property type="entry name" value="ShKT_dom"/>
</dbReference>
<name>A0A075IK76_PANPA</name>
<reference evidence="6" key="2">
    <citation type="journal article" date="2014" name="Mol. Reprod. Dev.">
        <title>Detecting coevolution in mammalian sperm-egg fusion proteins.</title>
        <authorList>
            <person name="Claw K.G."/>
            <person name="George R.D."/>
            <person name="Swanson W.J."/>
        </authorList>
    </citation>
    <scope>NUCLEOTIDE SEQUENCE</scope>
</reference>
<dbReference type="STRING" id="9597.ENSPPAP00000012150"/>
<feature type="non-terminal residue" evidence="6">
    <location>
        <position position="249"/>
    </location>
</feature>
<sequence>MEIKRLLFLVAAACLLPMLSMKKKSARDQFNKLVTDLPNVQEEIVNIHNALRRRVVPPASNMLKMSWSEEAAENARIFSKYCDMTESNPLERRLPNTFCGENMHMTSYPVSWSSVIGVWYSESTSFKHGEWTTTDDDITTDHYTQIVWATSYLIGCAIASCRQKGSPRYLYVCHYCHEGNDPETKNEPYKTGVPCEACPSNCEDKLCTNPCIYYDEYFDCDIQVHYLGCNHSTTILFCKATCLCDTEIK</sequence>
<dbReference type="FunFam" id="3.40.33.10:FF:000005">
    <property type="entry name" value="Cysteine-rich secretory protein 2"/>
    <property type="match status" value="1"/>
</dbReference>
<dbReference type="InterPro" id="IPR001283">
    <property type="entry name" value="CRISP-related"/>
</dbReference>
<organism evidence="6">
    <name type="scientific">Pan paniscus</name>
    <name type="common">Pygmy chimpanzee</name>
    <name type="synonym">Bonobo</name>
    <dbReference type="NCBI Taxonomy" id="9597"/>
    <lineage>
        <taxon>Eukaryota</taxon>
        <taxon>Metazoa</taxon>
        <taxon>Chordata</taxon>
        <taxon>Craniata</taxon>
        <taxon>Vertebrata</taxon>
        <taxon>Euteleostomi</taxon>
        <taxon>Mammalia</taxon>
        <taxon>Eutheria</taxon>
        <taxon>Euarchontoglires</taxon>
        <taxon>Primates</taxon>
        <taxon>Haplorrhini</taxon>
        <taxon>Catarrhini</taxon>
        <taxon>Hominidae</taxon>
        <taxon>Pan</taxon>
    </lineage>
</organism>
<dbReference type="InterPro" id="IPR013871">
    <property type="entry name" value="Cysteine_rich_secretory"/>
</dbReference>
<keyword evidence="8" id="KW-1185">Reference proteome</keyword>
<reference evidence="7" key="3">
    <citation type="submission" date="2025-05" db="UniProtKB">
        <authorList>
            <consortium name="Ensembl"/>
        </authorList>
    </citation>
    <scope>IDENTIFICATION</scope>
</reference>
<dbReference type="GeneID" id="100985429"/>
<feature type="disulfide bond" evidence="3">
    <location>
        <begin position="220"/>
        <end position="238"/>
    </location>
</feature>
<evidence type="ECO:0000256" key="3">
    <source>
        <dbReference type="PROSITE-ProRule" id="PRU01005"/>
    </source>
</evidence>
<dbReference type="PROSITE" id="PS01009">
    <property type="entry name" value="CRISP_1"/>
    <property type="match status" value="1"/>
</dbReference>
<dbReference type="KEGG" id="pps:100985429"/>
<dbReference type="InterPro" id="IPR018244">
    <property type="entry name" value="Allrgn_V5/Tpx1_CS"/>
</dbReference>
<dbReference type="SMART" id="SM00198">
    <property type="entry name" value="SCP"/>
    <property type="match status" value="1"/>
</dbReference>
<dbReference type="PROSITE" id="PS51670">
    <property type="entry name" value="SHKT"/>
    <property type="match status" value="1"/>
</dbReference>
<dbReference type="GeneTree" id="ENSGT00940000162362"/>
<dbReference type="SUPFAM" id="SSF55797">
    <property type="entry name" value="PR-1-like"/>
    <property type="match status" value="1"/>
</dbReference>
<dbReference type="Gene3D" id="3.40.33.10">
    <property type="entry name" value="CAP"/>
    <property type="match status" value="1"/>
</dbReference>
<keyword evidence="2 3" id="KW-1015">Disulfide bond</keyword>
<dbReference type="InterPro" id="IPR034117">
    <property type="entry name" value="SCP_CRISP"/>
</dbReference>
<dbReference type="PRINTS" id="PR00838">
    <property type="entry name" value="V5ALLERGEN"/>
</dbReference>
<dbReference type="RefSeq" id="XP_003833219.1">
    <property type="nucleotide sequence ID" value="XM_003833171.6"/>
</dbReference>
<protein>
    <submittedName>
        <fullName evidence="6 7">Cysteine-rich secretory protein 1</fullName>
    </submittedName>
</protein>
<dbReference type="EMBL" id="AJFE02119426">
    <property type="status" value="NOT_ANNOTATED_CDS"/>
    <property type="molecule type" value="Genomic_DNA"/>
</dbReference>
<evidence type="ECO:0000259" key="5">
    <source>
        <dbReference type="PROSITE" id="PS51670"/>
    </source>
</evidence>
<dbReference type="CDD" id="cd05383">
    <property type="entry name" value="CAP_CRISP"/>
    <property type="match status" value="1"/>
</dbReference>
<dbReference type="PRINTS" id="PR00837">
    <property type="entry name" value="V5TPXLIKE"/>
</dbReference>
<dbReference type="FunFam" id="1.10.10.740:FF:000001">
    <property type="entry name" value="Cysteine-rich secretory protein 2"/>
    <property type="match status" value="1"/>
</dbReference>
<dbReference type="Gene3D" id="1.10.10.740">
    <property type="entry name" value="Crisp domain"/>
    <property type="match status" value="1"/>
</dbReference>
<gene>
    <name evidence="6 7" type="primary">CRISP1</name>
</gene>
<dbReference type="AlphaFoldDB" id="A0A075IK76"/>
<feature type="chain" id="PRO_5001706294" evidence="4">
    <location>
        <begin position="23"/>
        <end position="249"/>
    </location>
</feature>
<dbReference type="SUPFAM" id="SSF57546">
    <property type="entry name" value="Crisp domain-like"/>
    <property type="match status" value="1"/>
</dbReference>
<dbReference type="Bgee" id="ENSPPAG00000029268">
    <property type="expression patterns" value="Expressed in adult mammalian kidney"/>
</dbReference>
<reference evidence="7 8" key="1">
    <citation type="journal article" date="2012" name="Nature">
        <title>The bonobo genome compared with the chimpanzee and human genomes.</title>
        <authorList>
            <person name="Prufer K."/>
            <person name="Munch K."/>
            <person name="Hellmann I."/>
            <person name="Akagi K."/>
            <person name="Miller J.R."/>
            <person name="Walenz B."/>
            <person name="Koren S."/>
            <person name="Sutton G."/>
            <person name="Kodira C."/>
            <person name="Winer R."/>
            <person name="Knight J.R."/>
            <person name="Mullikin J.C."/>
            <person name="Meader S.J."/>
            <person name="Ponting C.P."/>
            <person name="Lunter G."/>
            <person name="Higashino S."/>
            <person name="Hobolth A."/>
            <person name="Dutheil J."/>
            <person name="Karakoc E."/>
            <person name="Alkan C."/>
            <person name="Sajjadian S."/>
            <person name="Catacchio C.R."/>
            <person name="Ventura M."/>
            <person name="Marques-Bonet T."/>
            <person name="Eichler E.E."/>
            <person name="Andre C."/>
            <person name="Atencia R."/>
            <person name="Mugisha L."/>
            <person name="Junhold J."/>
            <person name="Patterson N."/>
            <person name="Siebauer M."/>
            <person name="Good J.M."/>
            <person name="Fischer A."/>
            <person name="Ptak S.E."/>
            <person name="Lachmann M."/>
            <person name="Symer D.E."/>
            <person name="Mailund T."/>
            <person name="Schierup M.H."/>
            <person name="Andres A.M."/>
            <person name="Kelso J."/>
            <person name="Paabo S."/>
        </authorList>
    </citation>
    <scope>NUCLEOTIDE SEQUENCE [LARGE SCALE GENOMIC DNA]</scope>
</reference>
<dbReference type="PANTHER" id="PTHR10334">
    <property type="entry name" value="CYSTEINE-RICH SECRETORY PROTEIN-RELATED"/>
    <property type="match status" value="1"/>
</dbReference>
<dbReference type="EMBL" id="AJFE02119428">
    <property type="status" value="NOT_ANNOTATED_CDS"/>
    <property type="molecule type" value="Genomic_DNA"/>
</dbReference>
<dbReference type="PROSITE" id="PS01010">
    <property type="entry name" value="CRISP_2"/>
    <property type="match status" value="1"/>
</dbReference>
<evidence type="ECO:0000256" key="2">
    <source>
        <dbReference type="ARBA" id="ARBA00023157"/>
    </source>
</evidence>
<evidence type="ECO:0000256" key="1">
    <source>
        <dbReference type="ARBA" id="ARBA00009923"/>
    </source>
</evidence>
<dbReference type="InterPro" id="IPR042076">
    <property type="entry name" value="Crisp-like_dom"/>
</dbReference>
<feature type="non-terminal residue" evidence="6">
    <location>
        <position position="1"/>
    </location>
</feature>
<evidence type="ECO:0000256" key="4">
    <source>
        <dbReference type="SAM" id="SignalP"/>
    </source>
</evidence>
<dbReference type="OrthoDB" id="737510at2759"/>
<feature type="disulfide bond" evidence="3">
    <location>
        <begin position="229"/>
        <end position="242"/>
    </location>
</feature>
<dbReference type="OMA" id="YDEYTDC"/>
<dbReference type="EMBL" id="KJ847058">
    <property type="protein sequence ID" value="AIF29522.1"/>
    <property type="molecule type" value="Genomic_DNA"/>
</dbReference>
<dbReference type="Proteomes" id="UP000240080">
    <property type="component" value="Chromosome 6"/>
</dbReference>
<proteinExistence type="inferred from homology"/>
<dbReference type="Pfam" id="PF00188">
    <property type="entry name" value="CAP"/>
    <property type="match status" value="1"/>
</dbReference>
<dbReference type="Pfam" id="PF08562">
    <property type="entry name" value="Crisp"/>
    <property type="match status" value="1"/>
</dbReference>
<dbReference type="GO" id="GO:0005576">
    <property type="term" value="C:extracellular region"/>
    <property type="evidence" value="ECO:0007669"/>
    <property type="project" value="InterPro"/>
</dbReference>
<dbReference type="InterPro" id="IPR002413">
    <property type="entry name" value="V5_allergen-like"/>
</dbReference>
<comment type="caution">
    <text evidence="3">Lacks conserved residue(s) required for the propagation of feature annotation.</text>
</comment>
<accession>A0A075IK76</accession>
<feature type="signal peptide" evidence="4">
    <location>
        <begin position="1"/>
        <end position="22"/>
    </location>
</feature>
<dbReference type="Ensembl" id="ENSPPAT00000034812.1">
    <property type="protein sequence ID" value="ENSPPAP00000012150.1"/>
    <property type="gene ID" value="ENSPPAG00000029268.1"/>
</dbReference>
<comment type="similarity">
    <text evidence="1">Belongs to the CRISP family.</text>
</comment>
<keyword evidence="4" id="KW-0732">Signal</keyword>
<dbReference type="InterPro" id="IPR035940">
    <property type="entry name" value="CAP_sf"/>
</dbReference>
<feature type="domain" description="ShKT" evidence="5">
    <location>
        <begin position="211"/>
        <end position="244"/>
    </location>
</feature>
<dbReference type="EMBL" id="AJFE02119427">
    <property type="status" value="NOT_ANNOTATED_CDS"/>
    <property type="molecule type" value="Genomic_DNA"/>
</dbReference>
<evidence type="ECO:0000313" key="6">
    <source>
        <dbReference type="EMBL" id="AIF29522.1"/>
    </source>
</evidence>
<dbReference type="EMBL" id="AJFE02119429">
    <property type="status" value="NOT_ANNOTATED_CDS"/>
    <property type="molecule type" value="Genomic_DNA"/>
</dbReference>
<dbReference type="InterPro" id="IPR014044">
    <property type="entry name" value="CAP_dom"/>
</dbReference>